<feature type="region of interest" description="Disordered" evidence="1">
    <location>
        <begin position="457"/>
        <end position="484"/>
    </location>
</feature>
<protein>
    <submittedName>
        <fullName evidence="3">General transcription factor 3C polypeptide</fullName>
    </submittedName>
</protein>
<gene>
    <name evidence="3" type="ORF">BpHYR1_005863</name>
</gene>
<dbReference type="PROSITE" id="PS00028">
    <property type="entry name" value="ZINC_FINGER_C2H2_1"/>
    <property type="match status" value="1"/>
</dbReference>
<dbReference type="PANTHER" id="PTHR15180">
    <property type="entry name" value="GENERAL TRANSCRIPTION FACTOR 3C POLYPEPTIDE 1"/>
    <property type="match status" value="1"/>
</dbReference>
<sequence length="621" mass="71602">MERRRAIFERIKETKLNKLTIKQGEINVKLNLKKDLIDPNVEINEKALEMLEAYAEKNAQLGTNESQNSDRTFCRELNQTSVETDSIEEFPQLTKDQKQNTGTFVDNSPKINASTSNELASCQETQEKEGENKKEHKCRLCKLKISSERALHEHVSRIHGGKGIFSVPSKKDCLKINEQFGDEDYDSSDINDLESQDEAYLSSSSETKRRKTNKPMLPRPNVAIRVAKVAYYNSKGTINSHNPFKSSIFKNGGLRGNFFSQERLPLRSCKIKMKITSNISKDEGPSDQFLMNIHEIIKSEYPEPNKTITLQSSWQDHATNDHVLTETEIKEFFKALLDYIPLNSTVRLEDLIKENELVLRDIGQHCGLDVSEIVRLIFEIILATKQFGINLFDLKREANCKIKKIYYKQIKMIVLKKILKILTDNHIVLAVGVIERVYVANEFKKHWVIESFKSLRGRGNRDDEDCSNDNQNDHENELQDTTMDKRAKETNASLKNFKPICIIPRPWRYIDGLLNRPVLKKMLESIILFLKTNPNASFSSISSHFCPVLQPIMTLELLEMLEHLKCVKKLTLKNENLCDLFSDFNNGSTKIDQIDDMQGDEIHNYYLTQNSIFNIKKIFPN</sequence>
<feature type="compositionally biased region" description="Acidic residues" evidence="1">
    <location>
        <begin position="185"/>
        <end position="197"/>
    </location>
</feature>
<reference evidence="3 4" key="1">
    <citation type="journal article" date="2018" name="Sci. Rep.">
        <title>Genomic signatures of local adaptation to the degree of environmental predictability in rotifers.</title>
        <authorList>
            <person name="Franch-Gras L."/>
            <person name="Hahn C."/>
            <person name="Garcia-Roger E.M."/>
            <person name="Carmona M.J."/>
            <person name="Serra M."/>
            <person name="Gomez A."/>
        </authorList>
    </citation>
    <scope>NUCLEOTIDE SEQUENCE [LARGE SCALE GENOMIC DNA]</scope>
    <source>
        <strain evidence="3">HYR1</strain>
    </source>
</reference>
<feature type="domain" description="C2H2-type" evidence="2">
    <location>
        <begin position="138"/>
        <end position="159"/>
    </location>
</feature>
<evidence type="ECO:0000256" key="1">
    <source>
        <dbReference type="SAM" id="MobiDB-lite"/>
    </source>
</evidence>
<evidence type="ECO:0000313" key="3">
    <source>
        <dbReference type="EMBL" id="RNA44784.1"/>
    </source>
</evidence>
<feature type="compositionally biased region" description="Polar residues" evidence="1">
    <location>
        <begin position="99"/>
        <end position="124"/>
    </location>
</feature>
<dbReference type="InterPro" id="IPR013087">
    <property type="entry name" value="Znf_C2H2_type"/>
</dbReference>
<dbReference type="Proteomes" id="UP000276133">
    <property type="component" value="Unassembled WGS sequence"/>
</dbReference>
<keyword evidence="4" id="KW-1185">Reference proteome</keyword>
<dbReference type="GO" id="GO:0042791">
    <property type="term" value="P:5S class rRNA transcription by RNA polymerase III"/>
    <property type="evidence" value="ECO:0007669"/>
    <property type="project" value="TreeGrafter"/>
</dbReference>
<evidence type="ECO:0000313" key="4">
    <source>
        <dbReference type="Proteomes" id="UP000276133"/>
    </source>
</evidence>
<name>A0A3M7T9K5_BRAPC</name>
<feature type="region of interest" description="Disordered" evidence="1">
    <location>
        <begin position="185"/>
        <end position="216"/>
    </location>
</feature>
<dbReference type="AlphaFoldDB" id="A0A3M7T9K5"/>
<feature type="compositionally biased region" description="Basic and acidic residues" evidence="1">
    <location>
        <begin position="471"/>
        <end position="484"/>
    </location>
</feature>
<dbReference type="InterPro" id="IPR044210">
    <property type="entry name" value="Tfc3-like"/>
</dbReference>
<dbReference type="STRING" id="10195.A0A3M7T9K5"/>
<comment type="caution">
    <text evidence="3">The sequence shown here is derived from an EMBL/GenBank/DDBJ whole genome shotgun (WGS) entry which is preliminary data.</text>
</comment>
<organism evidence="3 4">
    <name type="scientific">Brachionus plicatilis</name>
    <name type="common">Marine rotifer</name>
    <name type="synonym">Brachionus muelleri</name>
    <dbReference type="NCBI Taxonomy" id="10195"/>
    <lineage>
        <taxon>Eukaryota</taxon>
        <taxon>Metazoa</taxon>
        <taxon>Spiralia</taxon>
        <taxon>Gnathifera</taxon>
        <taxon>Rotifera</taxon>
        <taxon>Eurotatoria</taxon>
        <taxon>Monogononta</taxon>
        <taxon>Pseudotrocha</taxon>
        <taxon>Ploima</taxon>
        <taxon>Brachionidae</taxon>
        <taxon>Brachionus</taxon>
    </lineage>
</organism>
<evidence type="ECO:0000259" key="2">
    <source>
        <dbReference type="PROSITE" id="PS00028"/>
    </source>
</evidence>
<dbReference type="GO" id="GO:0006384">
    <property type="term" value="P:transcription initiation at RNA polymerase III promoter"/>
    <property type="evidence" value="ECO:0007669"/>
    <property type="project" value="InterPro"/>
</dbReference>
<dbReference type="GO" id="GO:0000127">
    <property type="term" value="C:transcription factor TFIIIC complex"/>
    <property type="evidence" value="ECO:0007669"/>
    <property type="project" value="InterPro"/>
</dbReference>
<dbReference type="PANTHER" id="PTHR15180:SF1">
    <property type="entry name" value="GENERAL TRANSCRIPTION FACTOR 3C POLYPEPTIDE 1"/>
    <property type="match status" value="1"/>
</dbReference>
<dbReference type="OrthoDB" id="6262911at2759"/>
<dbReference type="GO" id="GO:0003677">
    <property type="term" value="F:DNA binding"/>
    <property type="evidence" value="ECO:0007669"/>
    <property type="project" value="InterPro"/>
</dbReference>
<dbReference type="EMBL" id="REGN01000059">
    <property type="protein sequence ID" value="RNA44784.1"/>
    <property type="molecule type" value="Genomic_DNA"/>
</dbReference>
<accession>A0A3M7T9K5</accession>
<proteinExistence type="predicted"/>
<feature type="region of interest" description="Disordered" evidence="1">
    <location>
        <begin position="94"/>
        <end position="133"/>
    </location>
</feature>